<dbReference type="AlphaFoldDB" id="A0A6C0H4R8"/>
<keyword evidence="1" id="KW-0175">Coiled coil</keyword>
<name>A0A6C0H4R8_9ZZZZ</name>
<evidence type="ECO:0000259" key="2">
    <source>
        <dbReference type="PROSITE" id="PS50020"/>
    </source>
</evidence>
<sequence length="513" mass="61964">MKELDDKCWKQLISKSKKKYYFFNVEKGESQWNYPNSLYPLPKYWNIYKSKKTDLYYYVNTLTHEKTWNEPRGEIYLPPEEEIEGWQTKKSRCGNVYYINNSNNTTTWKKPMKKSLGVYDQEEERIRLLKQEEERIRLLKQEEERIRLIKQEEERIRLFKQEEERIRLLKQEEERIRLLKQEEERIRLLKQEEERIRLLKQEEERKRKQKEAIFYEEYYTRERDPKLMYSDHAPILYPINPHINIITWNVAQYGNIQNKKLNTYNHKFNMDRVETEDEYKRRLQNIVIAIDKLFSLGETNMKEAPFVFLQELPNAHGSFNHANKDKQLEFKKLFNRLLTKKDLSNISFNDRPLTEDNNSEFGLIVRSGNPKNIKYLGNFTPTFKELLDLLKFKCEVYSTLFNGRSIVYVNLHMKYEDDFKNNISLKLTRVTQGLFKVIEPKPLIIYFIGDFNNNIFEDNFVINKMNESFRGVHMPIKNIEKYTTPGNKAYSLMDNVGNENPENIDGIIKVEFN</sequence>
<dbReference type="SMART" id="SM00456">
    <property type="entry name" value="WW"/>
    <property type="match status" value="3"/>
</dbReference>
<feature type="coiled-coil region" evidence="1">
    <location>
        <begin position="119"/>
        <end position="211"/>
    </location>
</feature>
<feature type="domain" description="WW" evidence="2">
    <location>
        <begin position="39"/>
        <end position="73"/>
    </location>
</feature>
<feature type="domain" description="WW" evidence="2">
    <location>
        <begin position="9"/>
        <end position="37"/>
    </location>
</feature>
<dbReference type="PROSITE" id="PS01159">
    <property type="entry name" value="WW_DOMAIN_1"/>
    <property type="match status" value="2"/>
</dbReference>
<organism evidence="3">
    <name type="scientific">viral metagenome</name>
    <dbReference type="NCBI Taxonomy" id="1070528"/>
    <lineage>
        <taxon>unclassified sequences</taxon>
        <taxon>metagenomes</taxon>
        <taxon>organismal metagenomes</taxon>
    </lineage>
</organism>
<dbReference type="PROSITE" id="PS50020">
    <property type="entry name" value="WW_DOMAIN_2"/>
    <property type="match status" value="3"/>
</dbReference>
<dbReference type="EMBL" id="MN739861">
    <property type="protein sequence ID" value="QHT75033.1"/>
    <property type="molecule type" value="Genomic_DNA"/>
</dbReference>
<feature type="domain" description="WW" evidence="2">
    <location>
        <begin position="80"/>
        <end position="113"/>
    </location>
</feature>
<evidence type="ECO:0000256" key="1">
    <source>
        <dbReference type="SAM" id="Coils"/>
    </source>
</evidence>
<dbReference type="InterPro" id="IPR036020">
    <property type="entry name" value="WW_dom_sf"/>
</dbReference>
<reference evidence="3" key="1">
    <citation type="journal article" date="2020" name="Nature">
        <title>Giant virus diversity and host interactions through global metagenomics.</title>
        <authorList>
            <person name="Schulz F."/>
            <person name="Roux S."/>
            <person name="Paez-Espino D."/>
            <person name="Jungbluth S."/>
            <person name="Walsh D.A."/>
            <person name="Denef V.J."/>
            <person name="McMahon K.D."/>
            <person name="Konstantinidis K.T."/>
            <person name="Eloe-Fadrosh E.A."/>
            <person name="Kyrpides N.C."/>
            <person name="Woyke T."/>
        </authorList>
    </citation>
    <scope>NUCLEOTIDE SEQUENCE</scope>
    <source>
        <strain evidence="3">GVMAG-M-3300023179-62</strain>
    </source>
</reference>
<dbReference type="CDD" id="cd00201">
    <property type="entry name" value="WW"/>
    <property type="match status" value="1"/>
</dbReference>
<dbReference type="InterPro" id="IPR001202">
    <property type="entry name" value="WW_dom"/>
</dbReference>
<proteinExistence type="predicted"/>
<evidence type="ECO:0000313" key="3">
    <source>
        <dbReference type="EMBL" id="QHT75033.1"/>
    </source>
</evidence>
<protein>
    <recommendedName>
        <fullName evidence="2">WW domain-containing protein</fullName>
    </recommendedName>
</protein>
<dbReference type="SUPFAM" id="SSF51045">
    <property type="entry name" value="WW domain"/>
    <property type="match status" value="2"/>
</dbReference>
<dbReference type="Gene3D" id="2.20.70.10">
    <property type="match status" value="3"/>
</dbReference>
<accession>A0A6C0H4R8</accession>